<accession>A0ABY2UJL1</accession>
<protein>
    <recommendedName>
        <fullName evidence="4">Outer membrane beta-barrel protein</fullName>
    </recommendedName>
</protein>
<comment type="caution">
    <text evidence="2">The sequence shown here is derived from an EMBL/GenBank/DDBJ whole genome shotgun (WGS) entry which is preliminary data.</text>
</comment>
<evidence type="ECO:0000256" key="1">
    <source>
        <dbReference type="SAM" id="SignalP"/>
    </source>
</evidence>
<gene>
    <name evidence="2" type="ORF">FDY93_09600</name>
</gene>
<evidence type="ECO:0000313" key="3">
    <source>
        <dbReference type="Proteomes" id="UP000306791"/>
    </source>
</evidence>
<reference evidence="2 3" key="1">
    <citation type="submission" date="2019-05" db="EMBL/GenBank/DDBJ databases">
        <title>Microbulbifer harenosus sp. nov., an alginate-degrading bacterium isolated from coastal sand.</title>
        <authorList>
            <person name="Huang H."/>
            <person name="Mo K."/>
            <person name="Bao S."/>
        </authorList>
    </citation>
    <scope>NUCLEOTIDE SEQUENCE [LARGE SCALE GENOMIC DNA]</scope>
    <source>
        <strain evidence="2 3">HB161719</strain>
    </source>
</reference>
<proteinExistence type="predicted"/>
<keyword evidence="3" id="KW-1185">Reference proteome</keyword>
<evidence type="ECO:0000313" key="2">
    <source>
        <dbReference type="EMBL" id="TLM77191.1"/>
    </source>
</evidence>
<dbReference type="RefSeq" id="WP_138235533.1">
    <property type="nucleotide sequence ID" value="NZ_CP185860.1"/>
</dbReference>
<evidence type="ECO:0008006" key="4">
    <source>
        <dbReference type="Google" id="ProtNLM"/>
    </source>
</evidence>
<name>A0ABY2UJL1_9GAMM</name>
<dbReference type="EMBL" id="VANI01000010">
    <property type="protein sequence ID" value="TLM77191.1"/>
    <property type="molecule type" value="Genomic_DNA"/>
</dbReference>
<organism evidence="2 3">
    <name type="scientific">Microbulbifer harenosus</name>
    <dbReference type="NCBI Taxonomy" id="2576840"/>
    <lineage>
        <taxon>Bacteria</taxon>
        <taxon>Pseudomonadati</taxon>
        <taxon>Pseudomonadota</taxon>
        <taxon>Gammaproteobacteria</taxon>
        <taxon>Cellvibrionales</taxon>
        <taxon>Microbulbiferaceae</taxon>
        <taxon>Microbulbifer</taxon>
    </lineage>
</organism>
<sequence>MRILHKKQPRRTNRFTRGKILIRNRNLLVAALATLISSTTAAQEMNTFEPVDSVYRGSWTFHGELFNFDKQVARYEGISDSGYGLGAGYSGEKGLFNFNVGLGVILIDDKDKFDQLVEDNDGDVSTKSSSISAVTANIDAGIQYPVSRNGNFVLGLNVGFRELEAEREISNCRNCYTEGVGLGGETYFKPFVKMTFSNRFDGTLALYSYTGDKGLDNSLQFNFHWKR</sequence>
<dbReference type="Proteomes" id="UP000306791">
    <property type="component" value="Unassembled WGS sequence"/>
</dbReference>
<keyword evidence="1" id="KW-0732">Signal</keyword>
<feature type="chain" id="PRO_5045188531" description="Outer membrane beta-barrel protein" evidence="1">
    <location>
        <begin position="43"/>
        <end position="227"/>
    </location>
</feature>
<feature type="signal peptide" evidence="1">
    <location>
        <begin position="1"/>
        <end position="42"/>
    </location>
</feature>